<evidence type="ECO:0000259" key="4">
    <source>
        <dbReference type="Pfam" id="PF00557"/>
    </source>
</evidence>
<evidence type="ECO:0000256" key="2">
    <source>
        <dbReference type="ARBA" id="ARBA00022723"/>
    </source>
</evidence>
<dbReference type="FunFam" id="3.90.230.10:FF:000009">
    <property type="entry name" value="xaa-Pro aminopeptidase 2"/>
    <property type="match status" value="1"/>
</dbReference>
<dbReference type="Pfam" id="PF16189">
    <property type="entry name" value="Creatinase_N_2"/>
    <property type="match status" value="1"/>
</dbReference>
<dbReference type="PANTHER" id="PTHR43763">
    <property type="entry name" value="XAA-PRO AMINOPEPTIDASE 1"/>
    <property type="match status" value="1"/>
</dbReference>
<dbReference type="Proteomes" id="UP000243588">
    <property type="component" value="Unassembled WGS sequence"/>
</dbReference>
<dbReference type="Pfam" id="PF01321">
    <property type="entry name" value="Creatinase_N"/>
    <property type="match status" value="1"/>
</dbReference>
<dbReference type="RefSeq" id="WP_090406568.1">
    <property type="nucleotide sequence ID" value="NZ_FNDQ01000005.1"/>
</dbReference>
<keyword evidence="2" id="KW-0479">Metal-binding</keyword>
<dbReference type="STRING" id="702745.SAMN05421818_10560"/>
<comment type="similarity">
    <text evidence="1">Belongs to the peptidase M24B family.</text>
</comment>
<feature type="domain" description="Peptidase M24" evidence="4">
    <location>
        <begin position="312"/>
        <end position="521"/>
    </location>
</feature>
<dbReference type="SUPFAM" id="SSF53092">
    <property type="entry name" value="Creatinase/prolidase N-terminal domain"/>
    <property type="match status" value="1"/>
</dbReference>
<dbReference type="InterPro" id="IPR000994">
    <property type="entry name" value="Pept_M24"/>
</dbReference>
<keyword evidence="8" id="KW-1185">Reference proteome</keyword>
<feature type="domain" description="Peptidase M24 C-terminal" evidence="6">
    <location>
        <begin position="533"/>
        <end position="592"/>
    </location>
</feature>
<dbReference type="CDD" id="cd01085">
    <property type="entry name" value="APP"/>
    <property type="match status" value="1"/>
</dbReference>
<dbReference type="InterPro" id="IPR032416">
    <property type="entry name" value="Peptidase_M24_C"/>
</dbReference>
<dbReference type="EMBL" id="FNDQ01000005">
    <property type="protein sequence ID" value="SDH50103.1"/>
    <property type="molecule type" value="Genomic_DNA"/>
</dbReference>
<feature type="domain" description="Creatinase N-terminal" evidence="5">
    <location>
        <begin position="8"/>
        <end position="129"/>
    </location>
</feature>
<reference evidence="8" key="1">
    <citation type="submission" date="2016-10" db="EMBL/GenBank/DDBJ databases">
        <authorList>
            <person name="Varghese N."/>
            <person name="Submissions S."/>
        </authorList>
    </citation>
    <scope>NUCLEOTIDE SEQUENCE [LARGE SCALE GENOMIC DNA]</scope>
    <source>
        <strain evidence="8">DSM 23313</strain>
    </source>
</reference>
<dbReference type="InterPro" id="IPR050422">
    <property type="entry name" value="X-Pro_aminopeptidase_P"/>
</dbReference>
<name>A0A1G8CY20_9FLAO</name>
<dbReference type="InterPro" id="IPR033740">
    <property type="entry name" value="Pept_M24B"/>
</dbReference>
<evidence type="ECO:0000256" key="1">
    <source>
        <dbReference type="ARBA" id="ARBA00008766"/>
    </source>
</evidence>
<evidence type="ECO:0000259" key="5">
    <source>
        <dbReference type="Pfam" id="PF01321"/>
    </source>
</evidence>
<keyword evidence="3" id="KW-0378">Hydrolase</keyword>
<gene>
    <name evidence="7" type="ORF">SAMN05421818_10560</name>
</gene>
<dbReference type="SUPFAM" id="SSF55920">
    <property type="entry name" value="Creatinase/aminopeptidase"/>
    <property type="match status" value="1"/>
</dbReference>
<dbReference type="GO" id="GO:0070006">
    <property type="term" value="F:metalloaminopeptidase activity"/>
    <property type="evidence" value="ECO:0007669"/>
    <property type="project" value="InterPro"/>
</dbReference>
<keyword evidence="7" id="KW-0031">Aminopeptidase</keyword>
<dbReference type="PANTHER" id="PTHR43763:SF6">
    <property type="entry name" value="XAA-PRO AMINOPEPTIDASE 1"/>
    <property type="match status" value="1"/>
</dbReference>
<keyword evidence="7" id="KW-0645">Protease</keyword>
<proteinExistence type="inferred from homology"/>
<dbReference type="GO" id="GO:0046872">
    <property type="term" value="F:metal ion binding"/>
    <property type="evidence" value="ECO:0007669"/>
    <property type="project" value="UniProtKB-KW"/>
</dbReference>
<dbReference type="Gene3D" id="3.40.350.10">
    <property type="entry name" value="Creatinase/prolidase N-terminal domain"/>
    <property type="match status" value="2"/>
</dbReference>
<organism evidence="7 8">
    <name type="scientific">Myroides phaeus</name>
    <dbReference type="NCBI Taxonomy" id="702745"/>
    <lineage>
        <taxon>Bacteria</taxon>
        <taxon>Pseudomonadati</taxon>
        <taxon>Bacteroidota</taxon>
        <taxon>Flavobacteriia</taxon>
        <taxon>Flavobacteriales</taxon>
        <taxon>Flavobacteriaceae</taxon>
        <taxon>Myroides</taxon>
    </lineage>
</organism>
<dbReference type="InterPro" id="IPR036005">
    <property type="entry name" value="Creatinase/aminopeptidase-like"/>
</dbReference>
<protein>
    <submittedName>
        <fullName evidence="7">Xaa-Pro aminopeptidase</fullName>
    </submittedName>
</protein>
<dbReference type="InterPro" id="IPR029149">
    <property type="entry name" value="Creatin/AminoP/Spt16_N"/>
</dbReference>
<dbReference type="InterPro" id="IPR000587">
    <property type="entry name" value="Creatinase_N"/>
</dbReference>
<dbReference type="Pfam" id="PF00557">
    <property type="entry name" value="Peptidase_M24"/>
    <property type="match status" value="1"/>
</dbReference>
<dbReference type="Pfam" id="PF16188">
    <property type="entry name" value="Peptidase_M24_C"/>
    <property type="match status" value="1"/>
</dbReference>
<evidence type="ECO:0000313" key="8">
    <source>
        <dbReference type="Proteomes" id="UP000243588"/>
    </source>
</evidence>
<evidence type="ECO:0000313" key="7">
    <source>
        <dbReference type="EMBL" id="SDH50103.1"/>
    </source>
</evidence>
<dbReference type="AlphaFoldDB" id="A0A1G8CY20"/>
<accession>A0A1G8CY20</accession>
<dbReference type="GO" id="GO:0005737">
    <property type="term" value="C:cytoplasm"/>
    <property type="evidence" value="ECO:0007669"/>
    <property type="project" value="UniProtKB-ARBA"/>
</dbReference>
<dbReference type="Gene3D" id="3.90.230.10">
    <property type="entry name" value="Creatinase/methionine aminopeptidase superfamily"/>
    <property type="match status" value="1"/>
</dbReference>
<evidence type="ECO:0000259" key="6">
    <source>
        <dbReference type="Pfam" id="PF16188"/>
    </source>
</evidence>
<sequence length="592" mass="65609">MTNLEKLSEIRFLMKEKGIDGYIIPSSDPHISEYLPDFYKCIAWTSGFTGSAGTLVITQDFAGLWTDSRYFVQANEQLAGTGFELVKLKVQHAPEYVTWLGEKLSEGATVAFDGNLASLAVANSVNSILNPLGIKVNGHVDLLDPVWKGRPALPTEKAYTLPTTITGQATVDKIEAVRKALKQKRATAHLVSSLDDLAWLLNIRGTDVKCNPVTLGFAFIDHKQVILFIDAVKLDAATRAELESYGITIKPYEEVKAYLQGLGKEEVILLDPKRTCFATYDSVADGVKIIEDMNPSTLLKAIKNEVEINHERQAMVNDGIALTKFFKWIEENVAKGELTEMNIADHLRGLRAEQPGFKDISFDTIAGYKDHGALPHYKAEEHSNYKLETTGLLLVDSGGQYETGTTDITRVIALGTPTQEEKEDYTIVLKGTIEGSMAIYTKGTRGYQIDAITRRPIWATMRNYGHGTGHGVGFFLNVHEGPQVLNGTATDIAIEPGMITSIEPGLYREGKHGIRIENLVLSKDLASNQFGDFMDFETLTICYIATDLVEKSLLGQEHIDWLNNYNQWVYDSISSKLSDDEAAWLKEKTKAI</sequence>
<evidence type="ECO:0000256" key="3">
    <source>
        <dbReference type="ARBA" id="ARBA00022801"/>
    </source>
</evidence>